<dbReference type="GO" id="GO:0004519">
    <property type="term" value="F:endonuclease activity"/>
    <property type="evidence" value="ECO:0007669"/>
    <property type="project" value="UniProtKB-KW"/>
</dbReference>
<name>A0ABU9AI02_PSEA5</name>
<keyword evidence="2" id="KW-0540">Nuclease</keyword>
<dbReference type="RefSeq" id="WP_346103918.1">
    <property type="nucleotide sequence ID" value="NZ_BAAAOD010000027.1"/>
</dbReference>
<keyword evidence="2" id="KW-0255">Endonuclease</keyword>
<dbReference type="SMART" id="SM00507">
    <property type="entry name" value="HNHc"/>
    <property type="match status" value="1"/>
</dbReference>
<sequence length="214" mass="24070">MPRARRWTDEDLVAAVAASRTLAEVCRALGLRPGRYDRLRAHIARVGADASHLPGPVEGRRRHHWTGDDLADAVRSSVSLAEVMRRLGYRPSGGMHRFLRSHIRTLGLDTSHFTGRAWARGRTFPGRRPVRPLSTILVRDSDHCGSAGLRRRLIAEGLRAARCEQCGLTEWRGRPAPLELDHINGDHTDNRLENLRILCSNCHSLTETWCGRKN</sequence>
<dbReference type="Pfam" id="PF01844">
    <property type="entry name" value="HNH"/>
    <property type="match status" value="1"/>
</dbReference>
<keyword evidence="2" id="KW-0378">Hydrolase</keyword>
<dbReference type="EMBL" id="JBBPIX010000009">
    <property type="protein sequence ID" value="MEK6465522.1"/>
    <property type="molecule type" value="Genomic_DNA"/>
</dbReference>
<feature type="domain" description="HNH nuclease" evidence="1">
    <location>
        <begin position="148"/>
        <end position="204"/>
    </location>
</feature>
<reference evidence="2 3" key="1">
    <citation type="submission" date="2024-03" db="EMBL/GenBank/DDBJ databases">
        <title>Draft genome sequence of Pseudonocardia carboxydivorans JCM 14827.</title>
        <authorList>
            <person name="Duangmal K."/>
        </authorList>
    </citation>
    <scope>NUCLEOTIDE SEQUENCE [LARGE SCALE GENOMIC DNA]</scope>
    <source>
        <strain evidence="2 3">JCM 14827</strain>
    </source>
</reference>
<comment type="caution">
    <text evidence="2">The sequence shown here is derived from an EMBL/GenBank/DDBJ whole genome shotgun (WGS) entry which is preliminary data.</text>
</comment>
<organism evidence="2 3">
    <name type="scientific">Pseudonocardia alni subsp. carboxydivorans</name>
    <dbReference type="NCBI Taxonomy" id="415010"/>
    <lineage>
        <taxon>Bacteria</taxon>
        <taxon>Bacillati</taxon>
        <taxon>Actinomycetota</taxon>
        <taxon>Actinomycetes</taxon>
        <taxon>Pseudonocardiales</taxon>
        <taxon>Pseudonocardiaceae</taxon>
        <taxon>Pseudonocardia</taxon>
    </lineage>
</organism>
<keyword evidence="3" id="KW-1185">Reference proteome</keyword>
<dbReference type="InterPro" id="IPR002711">
    <property type="entry name" value="HNH"/>
</dbReference>
<accession>A0ABU9AI02</accession>
<dbReference type="Proteomes" id="UP001367513">
    <property type="component" value="Unassembled WGS sequence"/>
</dbReference>
<dbReference type="InterPro" id="IPR003615">
    <property type="entry name" value="HNH_nuc"/>
</dbReference>
<dbReference type="CDD" id="cd00085">
    <property type="entry name" value="HNHc"/>
    <property type="match status" value="1"/>
</dbReference>
<proteinExistence type="predicted"/>
<evidence type="ECO:0000313" key="3">
    <source>
        <dbReference type="Proteomes" id="UP001367513"/>
    </source>
</evidence>
<protein>
    <submittedName>
        <fullName evidence="2">HNH endonuclease signature motif containing protein</fullName>
    </submittedName>
</protein>
<evidence type="ECO:0000259" key="1">
    <source>
        <dbReference type="SMART" id="SM00507"/>
    </source>
</evidence>
<gene>
    <name evidence="2" type="ORF">WG925_17400</name>
</gene>
<evidence type="ECO:0000313" key="2">
    <source>
        <dbReference type="EMBL" id="MEK6465522.1"/>
    </source>
</evidence>